<evidence type="ECO:0000259" key="1">
    <source>
        <dbReference type="Pfam" id="PF13676"/>
    </source>
</evidence>
<accession>A0ABY4BZ79</accession>
<reference evidence="2 3" key="1">
    <citation type="submission" date="2022-03" db="EMBL/GenBank/DDBJ databases">
        <title>Mucilaginibacter sp. isolated from the gut of Protaetia brevitarsis seulensis larvae.</title>
        <authorList>
            <person name="Won M."/>
            <person name="Kim S.-J."/>
            <person name="Kwon S.-W."/>
        </authorList>
    </citation>
    <scope>NUCLEOTIDE SEQUENCE [LARGE SCALE GENOMIC DNA]</scope>
    <source>
        <strain evidence="2 3">CFWR-12</strain>
    </source>
</reference>
<evidence type="ECO:0000313" key="2">
    <source>
        <dbReference type="EMBL" id="UOE43171.1"/>
    </source>
</evidence>
<dbReference type="RefSeq" id="WP_243554135.1">
    <property type="nucleotide sequence ID" value="NZ_CP094528.1"/>
</dbReference>
<dbReference type="InterPro" id="IPR000157">
    <property type="entry name" value="TIR_dom"/>
</dbReference>
<organism evidence="2 3">
    <name type="scientific">Agromyces larvae</name>
    <dbReference type="NCBI Taxonomy" id="2929802"/>
    <lineage>
        <taxon>Bacteria</taxon>
        <taxon>Bacillati</taxon>
        <taxon>Actinomycetota</taxon>
        <taxon>Actinomycetes</taxon>
        <taxon>Micrococcales</taxon>
        <taxon>Microbacteriaceae</taxon>
        <taxon>Agromyces</taxon>
    </lineage>
</organism>
<dbReference type="EMBL" id="CP094528">
    <property type="protein sequence ID" value="UOE43171.1"/>
    <property type="molecule type" value="Genomic_DNA"/>
</dbReference>
<dbReference type="Proteomes" id="UP000832097">
    <property type="component" value="Chromosome"/>
</dbReference>
<protein>
    <submittedName>
        <fullName evidence="2">Toll/interleukin-1 receptor domain-containing protein</fullName>
    </submittedName>
</protein>
<dbReference type="Pfam" id="PF13676">
    <property type="entry name" value="TIR_2"/>
    <property type="match status" value="1"/>
</dbReference>
<gene>
    <name evidence="2" type="ORF">MTO99_13365</name>
</gene>
<dbReference type="SUPFAM" id="SSF52200">
    <property type="entry name" value="Toll/Interleukin receptor TIR domain"/>
    <property type="match status" value="1"/>
</dbReference>
<evidence type="ECO:0000313" key="3">
    <source>
        <dbReference type="Proteomes" id="UP000832097"/>
    </source>
</evidence>
<name>A0ABY4BZ79_9MICO</name>
<sequence length="165" mass="17937">MRNLEPVRKAAESRTQANDVFLCHAWPDRQTDAKNLYDLLVDEDVSVWFSEVSLTLGTDMRGAIDKGLVSSRIGIVLVTPAMLDRLRTDRSVAGSELSALLRRNLLVPVLHDVTFEELDQVSPLLASRGGLSTSEDSMADIAAKIAELVATLDGEEADELSTKAG</sequence>
<proteinExistence type="predicted"/>
<keyword evidence="3" id="KW-1185">Reference proteome</keyword>
<dbReference type="InterPro" id="IPR035897">
    <property type="entry name" value="Toll_tir_struct_dom_sf"/>
</dbReference>
<keyword evidence="2" id="KW-0675">Receptor</keyword>
<feature type="domain" description="TIR" evidence="1">
    <location>
        <begin position="20"/>
        <end position="132"/>
    </location>
</feature>
<dbReference type="Gene3D" id="3.40.50.10140">
    <property type="entry name" value="Toll/interleukin-1 receptor homology (TIR) domain"/>
    <property type="match status" value="1"/>
</dbReference>